<feature type="transmembrane region" description="Helical" evidence="1">
    <location>
        <begin position="28"/>
        <end position="50"/>
    </location>
</feature>
<evidence type="ECO:0008006" key="6">
    <source>
        <dbReference type="Google" id="ProtNLM"/>
    </source>
</evidence>
<evidence type="ECO:0000313" key="2">
    <source>
        <dbReference type="EMBL" id="SEG98146.1"/>
    </source>
</evidence>
<accession>A0A1H6EMB7</accession>
<dbReference type="InterPro" id="IPR016566">
    <property type="entry name" value="UCP010219"/>
</dbReference>
<feature type="transmembrane region" description="Helical" evidence="1">
    <location>
        <begin position="120"/>
        <end position="141"/>
    </location>
</feature>
<keyword evidence="1" id="KW-0812">Transmembrane</keyword>
<keyword evidence="1" id="KW-1133">Transmembrane helix</keyword>
<evidence type="ECO:0000313" key="4">
    <source>
        <dbReference type="Proteomes" id="UP000199690"/>
    </source>
</evidence>
<proteinExistence type="predicted"/>
<dbReference type="EMBL" id="FNVB01000017">
    <property type="protein sequence ID" value="SEG98146.1"/>
    <property type="molecule type" value="Genomic_DNA"/>
</dbReference>
<dbReference type="Proteomes" id="UP000199690">
    <property type="component" value="Unassembled WGS sequence"/>
</dbReference>
<organism evidence="2 5">
    <name type="scientific">Saccharopolyspora kobensis</name>
    <dbReference type="NCBI Taxonomy" id="146035"/>
    <lineage>
        <taxon>Bacteria</taxon>
        <taxon>Bacillati</taxon>
        <taxon>Actinomycetota</taxon>
        <taxon>Actinomycetes</taxon>
        <taxon>Pseudonocardiales</taxon>
        <taxon>Pseudonocardiaceae</taxon>
        <taxon>Saccharopolyspora</taxon>
    </lineage>
</organism>
<dbReference type="Proteomes" id="UP000236729">
    <property type="component" value="Unassembled WGS sequence"/>
</dbReference>
<dbReference type="Pfam" id="PF11361">
    <property type="entry name" value="DUF3159"/>
    <property type="match status" value="1"/>
</dbReference>
<name>A0A1H6EMB7_9PSEU</name>
<protein>
    <recommendedName>
        <fullName evidence="6">DUF3159 domain-containing protein</fullName>
    </recommendedName>
</protein>
<reference evidence="4 5" key="2">
    <citation type="submission" date="2016-10" db="EMBL/GenBank/DDBJ databases">
        <authorList>
            <person name="Varghese N."/>
            <person name="Submissions S."/>
        </authorList>
    </citation>
    <scope>NUCLEOTIDE SEQUENCE [LARGE SCALE GENOMIC DNA]</scope>
    <source>
        <strain evidence="5">ATCC 20501</strain>
        <strain evidence="3 4">CGMCC 4.3529</strain>
    </source>
</reference>
<accession>A0A1I2EQ16</accession>
<dbReference type="AlphaFoldDB" id="A0A1H6EMB7"/>
<keyword evidence="4" id="KW-1185">Reference proteome</keyword>
<reference evidence="2" key="1">
    <citation type="submission" date="2016-10" db="EMBL/GenBank/DDBJ databases">
        <authorList>
            <person name="de Groot N.N."/>
        </authorList>
    </citation>
    <scope>NUCLEOTIDE SEQUENCE [LARGE SCALE GENOMIC DNA]</scope>
    <source>
        <strain evidence="2">ATCC 20501</strain>
    </source>
</reference>
<feature type="transmembrane region" description="Helical" evidence="1">
    <location>
        <begin position="162"/>
        <end position="181"/>
    </location>
</feature>
<feature type="transmembrane region" description="Helical" evidence="1">
    <location>
        <begin position="56"/>
        <end position="75"/>
    </location>
</feature>
<dbReference type="EMBL" id="FOME01000016">
    <property type="protein sequence ID" value="SFE95122.1"/>
    <property type="molecule type" value="Genomic_DNA"/>
</dbReference>
<evidence type="ECO:0000313" key="3">
    <source>
        <dbReference type="EMBL" id="SFE95122.1"/>
    </source>
</evidence>
<gene>
    <name evidence="2" type="ORF">SAMN02982929_06996</name>
    <name evidence="3" type="ORF">SAMN05216506_116100</name>
</gene>
<feature type="transmembrane region" description="Helical" evidence="1">
    <location>
        <begin position="187"/>
        <end position="210"/>
    </location>
</feature>
<keyword evidence="1" id="KW-0472">Membrane</keyword>
<feature type="transmembrane region" description="Helical" evidence="1">
    <location>
        <begin position="82"/>
        <end position="100"/>
    </location>
</feature>
<sequence length="232" mass="24988">MGQAGGVTQDRQAEIVEHSDDRDSFMRLLGGWGSAIDAMLPPVAFGLGWYLSGESIAIGGLVAVVVGAVVAGWRLSQRARPLAVLISLLAVALGALIALYTGEVVDFFLPRLVTNALSALAWMTSIAIRWPLLGVVVGTALGQARRWRQDPDLLRAYSRASWVWVGQYVVRLAVFIPLWLLDAIGPLTISQVVLTWPLVAVCVAGSWWVVRRSLPAEHPGLRHPRAAAGTPE</sequence>
<evidence type="ECO:0000313" key="5">
    <source>
        <dbReference type="Proteomes" id="UP000236729"/>
    </source>
</evidence>
<evidence type="ECO:0000256" key="1">
    <source>
        <dbReference type="SAM" id="Phobius"/>
    </source>
</evidence>